<evidence type="ECO:0000313" key="2">
    <source>
        <dbReference type="EMBL" id="CAK9184354.1"/>
    </source>
</evidence>
<accession>A0ABC8UUG7</accession>
<dbReference type="Proteomes" id="UP001642360">
    <property type="component" value="Unassembled WGS sequence"/>
</dbReference>
<comment type="caution">
    <text evidence="2">The sequence shown here is derived from an EMBL/GenBank/DDBJ whole genome shotgun (WGS) entry which is preliminary data.</text>
</comment>
<gene>
    <name evidence="2" type="ORF">ILEXP_LOCUS54672</name>
</gene>
<proteinExistence type="predicted"/>
<keyword evidence="3" id="KW-1185">Reference proteome</keyword>
<dbReference type="PANTHER" id="PTHR46508:SF5">
    <property type="entry name" value="PHD-FINGER AND DNA BINDING DOMAIN-CONTAINING PROTEIN"/>
    <property type="match status" value="1"/>
</dbReference>
<name>A0ABC8UUG7_9AQUA</name>
<dbReference type="EMBL" id="CAUOFW020008946">
    <property type="protein sequence ID" value="CAK9184354.1"/>
    <property type="molecule type" value="Genomic_DNA"/>
</dbReference>
<dbReference type="InterPro" id="IPR056618">
    <property type="entry name" value="Chromo_PTM"/>
</dbReference>
<evidence type="ECO:0000313" key="3">
    <source>
        <dbReference type="Proteomes" id="UP001642360"/>
    </source>
</evidence>
<sequence length="293" mass="33651">MGSASHFVSSLRVSSKHGIGRKRVRCSDLDSSPPSNAASGLSLFWWRGGRLSRQLFNWKVLPQSLASKAARRAGCKKMVGVLYPDGSEFAKRSKYVAWRAAVETSGSVQQLALQVRELDTNIRWDEIENTNILSKMDKEARKSIRSFKKVIVRRKCSEGAVVKYLLDFGKRRLIPDIVMRHGSMVEESSSARKKYWLDESHLPLHLLKSFEEKRIARKSTKVSPGKLRESGNVMKKSSKKKAFSYLFSRAERSDNYQCGHCNKDVLIRYHIYPFWLTRYCVTIPCFWLIFSCL</sequence>
<protein>
    <recommendedName>
        <fullName evidence="1">Membrane-bound transcription factor PTM chromo domain-containing protein</fullName>
    </recommendedName>
</protein>
<feature type="domain" description="Membrane-bound transcription factor PTM chromo" evidence="1">
    <location>
        <begin position="145"/>
        <end position="217"/>
    </location>
</feature>
<evidence type="ECO:0000259" key="1">
    <source>
        <dbReference type="Pfam" id="PF24294"/>
    </source>
</evidence>
<dbReference type="Pfam" id="PF24294">
    <property type="entry name" value="Chromo_PTM"/>
    <property type="match status" value="1"/>
</dbReference>
<reference evidence="2 3" key="1">
    <citation type="submission" date="2024-02" db="EMBL/GenBank/DDBJ databases">
        <authorList>
            <person name="Vignale AGUSTIN F."/>
            <person name="Sosa J E."/>
            <person name="Modenutti C."/>
        </authorList>
    </citation>
    <scope>NUCLEOTIDE SEQUENCE [LARGE SCALE GENOMIC DNA]</scope>
</reference>
<organism evidence="2 3">
    <name type="scientific">Ilex paraguariensis</name>
    <name type="common">yerba mate</name>
    <dbReference type="NCBI Taxonomy" id="185542"/>
    <lineage>
        <taxon>Eukaryota</taxon>
        <taxon>Viridiplantae</taxon>
        <taxon>Streptophyta</taxon>
        <taxon>Embryophyta</taxon>
        <taxon>Tracheophyta</taxon>
        <taxon>Spermatophyta</taxon>
        <taxon>Magnoliopsida</taxon>
        <taxon>eudicotyledons</taxon>
        <taxon>Gunneridae</taxon>
        <taxon>Pentapetalae</taxon>
        <taxon>asterids</taxon>
        <taxon>campanulids</taxon>
        <taxon>Aquifoliales</taxon>
        <taxon>Aquifoliaceae</taxon>
        <taxon>Ilex</taxon>
    </lineage>
</organism>
<dbReference type="PANTHER" id="PTHR46508">
    <property type="entry name" value="PHD FINGER FAMILY PROTEIN"/>
    <property type="match status" value="1"/>
</dbReference>
<dbReference type="AlphaFoldDB" id="A0ABC8UUG7"/>